<dbReference type="PANTHER" id="PTHR43857:SF1">
    <property type="entry name" value="YJGH FAMILY PROTEIN"/>
    <property type="match status" value="1"/>
</dbReference>
<organism evidence="1 2">
    <name type="scientific">Actinoplanes auranticolor</name>
    <dbReference type="NCBI Taxonomy" id="47988"/>
    <lineage>
        <taxon>Bacteria</taxon>
        <taxon>Bacillati</taxon>
        <taxon>Actinomycetota</taxon>
        <taxon>Actinomycetes</taxon>
        <taxon>Micromonosporales</taxon>
        <taxon>Micromonosporaceae</taxon>
        <taxon>Actinoplanes</taxon>
    </lineage>
</organism>
<sequence>MITRFGSGGPWEERYGYSRVVRAGNLLVTAGCTATVDGVVTGVGDPRAQALTAFGIALDALARAGAGIETVIRTRMYVTDAAYSDAVAGAHGSLFAAVRPVATLVVVAGLLDPQHLVEVEVEAYLSRPAAENPAELVT</sequence>
<dbReference type="RefSeq" id="WP_212993959.1">
    <property type="nucleotide sequence ID" value="NZ_BAABEA010000026.1"/>
</dbReference>
<evidence type="ECO:0000313" key="2">
    <source>
        <dbReference type="Proteomes" id="UP000681340"/>
    </source>
</evidence>
<dbReference type="InterPro" id="IPR035959">
    <property type="entry name" value="RutC-like_sf"/>
</dbReference>
<dbReference type="Proteomes" id="UP000681340">
    <property type="component" value="Unassembled WGS sequence"/>
</dbReference>
<protein>
    <recommendedName>
        <fullName evidence="3">Enamine deaminase RidA (YjgF/YER057c/UK114 family)</fullName>
    </recommendedName>
</protein>
<accession>A0A919SV59</accession>
<dbReference type="Gene3D" id="3.30.1330.40">
    <property type="entry name" value="RutC-like"/>
    <property type="match status" value="1"/>
</dbReference>
<reference evidence="1" key="1">
    <citation type="submission" date="2021-03" db="EMBL/GenBank/DDBJ databases">
        <title>Whole genome shotgun sequence of Actinoplanes auranticolor NBRC 12245.</title>
        <authorList>
            <person name="Komaki H."/>
            <person name="Tamura T."/>
        </authorList>
    </citation>
    <scope>NUCLEOTIDE SEQUENCE</scope>
    <source>
        <strain evidence="1">NBRC 12245</strain>
    </source>
</reference>
<evidence type="ECO:0000313" key="1">
    <source>
        <dbReference type="EMBL" id="GIM78569.1"/>
    </source>
</evidence>
<comment type="caution">
    <text evidence="1">The sequence shown here is derived from an EMBL/GenBank/DDBJ whole genome shotgun (WGS) entry which is preliminary data.</text>
</comment>
<name>A0A919SV59_9ACTN</name>
<dbReference type="SUPFAM" id="SSF55298">
    <property type="entry name" value="YjgF-like"/>
    <property type="match status" value="1"/>
</dbReference>
<evidence type="ECO:0008006" key="3">
    <source>
        <dbReference type="Google" id="ProtNLM"/>
    </source>
</evidence>
<dbReference type="PANTHER" id="PTHR43857">
    <property type="entry name" value="BLR7761 PROTEIN"/>
    <property type="match status" value="1"/>
</dbReference>
<keyword evidence="2" id="KW-1185">Reference proteome</keyword>
<dbReference type="AlphaFoldDB" id="A0A919SV59"/>
<proteinExistence type="predicted"/>
<gene>
    <name evidence="1" type="ORF">Aau02nite_81530</name>
</gene>
<dbReference type="InterPro" id="IPR006175">
    <property type="entry name" value="YjgF/YER057c/UK114"/>
</dbReference>
<dbReference type="Pfam" id="PF01042">
    <property type="entry name" value="Ribonuc_L-PSP"/>
    <property type="match status" value="1"/>
</dbReference>
<dbReference type="EMBL" id="BOQL01000075">
    <property type="protein sequence ID" value="GIM78569.1"/>
    <property type="molecule type" value="Genomic_DNA"/>
</dbReference>